<dbReference type="SUPFAM" id="SSF51735">
    <property type="entry name" value="NAD(P)-binding Rossmann-fold domains"/>
    <property type="match status" value="1"/>
</dbReference>
<dbReference type="Pfam" id="PF13460">
    <property type="entry name" value="NAD_binding_10"/>
    <property type="match status" value="1"/>
</dbReference>
<organism evidence="3 4">
    <name type="scientific">Streptomyces daghestanicus</name>
    <dbReference type="NCBI Taxonomy" id="66885"/>
    <lineage>
        <taxon>Bacteria</taxon>
        <taxon>Bacillati</taxon>
        <taxon>Actinomycetota</taxon>
        <taxon>Actinomycetes</taxon>
        <taxon>Kitasatosporales</taxon>
        <taxon>Streptomycetaceae</taxon>
        <taxon>Streptomyces</taxon>
    </lineage>
</organism>
<evidence type="ECO:0000313" key="4">
    <source>
        <dbReference type="Proteomes" id="UP001052655"/>
    </source>
</evidence>
<feature type="compositionally biased region" description="Basic and acidic residues" evidence="1">
    <location>
        <begin position="43"/>
        <end position="53"/>
    </location>
</feature>
<sequence length="275" mass="28282">MYVDAPNQVIEAGGGVRYADRRSGVAGLPPPPLLLLQDEDEDDGRRTTDDERTEDMRVVIAGGHGQVALRLERLLAERGDTAVGLVRRPEQTGDVRDAGAVPVLCDLESASVAEVAAHLRDADAVVFAAGAGPGSGAERKDTVDRGAAVLVADAALAARTGRFLMISGKGVDGSPPAGTDPVFAAYLRAKAEADDHVRAHASLGWTILRPGRLTDEPGTGHVTLGPSTPEGSVARDDVAAVLLALLDEPRTAGRTLDLIAGGTPVTAAVRTAADG</sequence>
<evidence type="ECO:0000259" key="2">
    <source>
        <dbReference type="Pfam" id="PF13460"/>
    </source>
</evidence>
<feature type="domain" description="NAD(P)-binding" evidence="2">
    <location>
        <begin position="62"/>
        <end position="249"/>
    </location>
</feature>
<gene>
    <name evidence="3" type="ORF">Sdagh_09320</name>
</gene>
<comment type="caution">
    <text evidence="3">The sequence shown here is derived from an EMBL/GenBank/DDBJ whole genome shotgun (WGS) entry which is preliminary data.</text>
</comment>
<keyword evidence="4" id="KW-1185">Reference proteome</keyword>
<proteinExistence type="predicted"/>
<evidence type="ECO:0000256" key="1">
    <source>
        <dbReference type="SAM" id="MobiDB-lite"/>
    </source>
</evidence>
<protein>
    <submittedName>
        <fullName evidence="3">NAD-dependent dehydratase</fullName>
    </submittedName>
</protein>
<dbReference type="InterPro" id="IPR016040">
    <property type="entry name" value="NAD(P)-bd_dom"/>
</dbReference>
<dbReference type="Gene3D" id="3.40.50.720">
    <property type="entry name" value="NAD(P)-binding Rossmann-like Domain"/>
    <property type="match status" value="1"/>
</dbReference>
<dbReference type="PANTHER" id="PTHR15020:SF50">
    <property type="entry name" value="UPF0659 PROTEIN YMR090W"/>
    <property type="match status" value="1"/>
</dbReference>
<feature type="region of interest" description="Disordered" evidence="1">
    <location>
        <begin position="20"/>
        <end position="53"/>
    </location>
</feature>
<dbReference type="EMBL" id="BNDX01000002">
    <property type="protein sequence ID" value="GHI29202.1"/>
    <property type="molecule type" value="Genomic_DNA"/>
</dbReference>
<reference evidence="3" key="1">
    <citation type="submission" date="2024-05" db="EMBL/GenBank/DDBJ databases">
        <title>Whole genome shotgun sequence of Streptomyces daghestanicus NBRC 12762.</title>
        <authorList>
            <person name="Komaki H."/>
            <person name="Tamura T."/>
        </authorList>
    </citation>
    <scope>NUCLEOTIDE SEQUENCE</scope>
    <source>
        <strain evidence="3">NBRC 12762</strain>
    </source>
</reference>
<dbReference type="Proteomes" id="UP001052655">
    <property type="component" value="Unassembled WGS sequence"/>
</dbReference>
<dbReference type="InterPro" id="IPR036291">
    <property type="entry name" value="NAD(P)-bd_dom_sf"/>
</dbReference>
<accession>A0ABQ3PW22</accession>
<evidence type="ECO:0000313" key="3">
    <source>
        <dbReference type="EMBL" id="GHI29202.1"/>
    </source>
</evidence>
<name>A0ABQ3PW22_9ACTN</name>
<dbReference type="PANTHER" id="PTHR15020">
    <property type="entry name" value="FLAVIN REDUCTASE-RELATED"/>
    <property type="match status" value="1"/>
</dbReference>